<dbReference type="GO" id="GO:0070330">
    <property type="term" value="F:aromatase activity"/>
    <property type="evidence" value="ECO:0007669"/>
    <property type="project" value="UniProtKB-UniRule"/>
</dbReference>
<evidence type="ECO:0000256" key="11">
    <source>
        <dbReference type="ARBA" id="ARBA00023004"/>
    </source>
</evidence>
<evidence type="ECO:0000256" key="4">
    <source>
        <dbReference type="ARBA" id="ARBA00022617"/>
    </source>
</evidence>
<comment type="catalytic activity">
    <reaction evidence="13">
        <text>2 oxidized [cytochrome P450] + NADPH = 2 reduced [cytochrome P450] + NADP(+) + H(+)</text>
        <dbReference type="Rhea" id="RHEA:24040"/>
        <dbReference type="Rhea" id="RHEA-COMP:14627"/>
        <dbReference type="Rhea" id="RHEA-COMP:14628"/>
        <dbReference type="ChEBI" id="CHEBI:15378"/>
        <dbReference type="ChEBI" id="CHEBI:55376"/>
        <dbReference type="ChEBI" id="CHEBI:57783"/>
        <dbReference type="ChEBI" id="CHEBI:58349"/>
        <dbReference type="ChEBI" id="CHEBI:60344"/>
        <dbReference type="EC" id="1.6.2.4"/>
    </reaction>
</comment>
<keyword evidence="10 13" id="KW-0560">Oxidoreductase</keyword>
<dbReference type="Gene3D" id="2.40.30.10">
    <property type="entry name" value="Translation factors"/>
    <property type="match status" value="1"/>
</dbReference>
<evidence type="ECO:0000313" key="18">
    <source>
        <dbReference type="EMBL" id="WPF24865.1"/>
    </source>
</evidence>
<dbReference type="InterPro" id="IPR017927">
    <property type="entry name" value="FAD-bd_FR_type"/>
</dbReference>
<keyword evidence="8 13" id="KW-0274">FAD</keyword>
<dbReference type="InterPro" id="IPR002401">
    <property type="entry name" value="Cyt_P450_E_grp-I"/>
</dbReference>
<dbReference type="EMBL" id="CP137757">
    <property type="protein sequence ID" value="WPF24865.1"/>
    <property type="molecule type" value="Genomic_DNA"/>
</dbReference>
<dbReference type="FunFam" id="1.10.630.10:FF:000040">
    <property type="entry name" value="Bifunctional cytochrome P450/NADPH--P450 reductase"/>
    <property type="match status" value="1"/>
</dbReference>
<evidence type="ECO:0000256" key="12">
    <source>
        <dbReference type="ARBA" id="ARBA00023033"/>
    </source>
</evidence>
<evidence type="ECO:0000256" key="3">
    <source>
        <dbReference type="ARBA" id="ARBA00022448"/>
    </source>
</evidence>
<dbReference type="PIRSF" id="PIRSF000209">
    <property type="entry name" value="Bifunctional_P450_P450R"/>
    <property type="match status" value="1"/>
</dbReference>
<dbReference type="PROSITE" id="PS50902">
    <property type="entry name" value="FLAVODOXIN_LIKE"/>
    <property type="match status" value="1"/>
</dbReference>
<keyword evidence="11 13" id="KW-0408">Iron</keyword>
<dbReference type="InterPro" id="IPR039261">
    <property type="entry name" value="FNR_nucleotide-bd"/>
</dbReference>
<dbReference type="Gene3D" id="1.20.990.10">
    <property type="entry name" value="NADPH-cytochrome p450 Reductase, Chain A, domain 3"/>
    <property type="match status" value="1"/>
</dbReference>
<dbReference type="KEGG" id="cpsk:Q0N40_10175"/>
<keyword evidence="3 13" id="KW-0813">Transport</keyword>
<dbReference type="AlphaFoldDB" id="A0AAU0PXX0"/>
<dbReference type="InterPro" id="IPR001128">
    <property type="entry name" value="Cyt_P450"/>
</dbReference>
<comment type="catalytic activity">
    <reaction evidence="13">
        <text>an organic molecule + reduced [NADPH--hemoprotein reductase] + O2 = an alcohol + oxidized [NADPH--hemoprotein reductase] + H2O + H(+)</text>
        <dbReference type="Rhea" id="RHEA:17149"/>
        <dbReference type="Rhea" id="RHEA-COMP:11964"/>
        <dbReference type="Rhea" id="RHEA-COMP:11965"/>
        <dbReference type="ChEBI" id="CHEBI:15377"/>
        <dbReference type="ChEBI" id="CHEBI:15378"/>
        <dbReference type="ChEBI" id="CHEBI:15379"/>
        <dbReference type="ChEBI" id="CHEBI:30879"/>
        <dbReference type="ChEBI" id="CHEBI:57618"/>
        <dbReference type="ChEBI" id="CHEBI:58210"/>
        <dbReference type="ChEBI" id="CHEBI:142491"/>
        <dbReference type="EC" id="1.14.14.1"/>
    </reaction>
</comment>
<dbReference type="GO" id="GO:0050660">
    <property type="term" value="F:flavin adenine dinucleotide binding"/>
    <property type="evidence" value="ECO:0007669"/>
    <property type="project" value="TreeGrafter"/>
</dbReference>
<dbReference type="SUPFAM" id="SSF52343">
    <property type="entry name" value="Ferredoxin reductase-like, C-terminal NADP-linked domain"/>
    <property type="match status" value="1"/>
</dbReference>
<dbReference type="Gene3D" id="3.40.50.360">
    <property type="match status" value="1"/>
</dbReference>
<feature type="domain" description="Flavodoxin-like" evidence="16">
    <location>
        <begin position="502"/>
        <end position="642"/>
    </location>
</feature>
<evidence type="ECO:0000256" key="15">
    <source>
        <dbReference type="SAM" id="MobiDB-lite"/>
    </source>
</evidence>
<feature type="compositionally biased region" description="Polar residues" evidence="15">
    <location>
        <begin position="484"/>
        <end position="494"/>
    </location>
</feature>
<dbReference type="GO" id="GO:0010181">
    <property type="term" value="F:FMN binding"/>
    <property type="evidence" value="ECO:0007669"/>
    <property type="project" value="UniProtKB-UniRule"/>
</dbReference>
<keyword evidence="4 13" id="KW-0349">Heme</keyword>
<dbReference type="SUPFAM" id="SSF52218">
    <property type="entry name" value="Flavoproteins"/>
    <property type="match status" value="1"/>
</dbReference>
<sequence>MNTQVPGPRPLPGIGTLYAINPAKVVESAQKLAHEYGGIYVHHLPNKPPLYVITSFELANELADESRFQKDIHDALAEIRAFAGNGLFTADQEDPEWERAHRILMPAFTPVALKGMYEGMADIADQLMYKWSRTRGDARVDLPSDFTRLTLDTIALTSFSYRFNSFYSEKLHPFIDAMADGLDESGKRAHLPDFAKKMNVLADRRFHNDVTVMEDLVDFLIAERKQNPSPEGEEDVLDLMLSAKDPSSGKGLSDRNLRYQLITFLIAGHETTSGLLSFTLYELLKNPDVMARAREVVDNVLDGRFPEYDDIKDLGYLDQILRETLRKYPPAPGYAVTPLEPTVLGKGSKVLPEGVGVEPGDVLLIELSLLHRDPSVWPDPEKFDPDRFSSERATEIPHNAWKPFGNGQRSCIGRFFALQEATLALALALQHFEFEFEDPNYQLHFLDGLTRKPKDFFVHIKPRQGRPYLGMAGTSKKHQDETAENSNLGQSLQQKEPNGYGLTILYGSNAGTSKNFARQLATFGQAQGFDVAFKELNEVVGQKLPTDQPVLICTASYEGLPTDNARKFVNWLTSTVDADLSGVKYAVLGVGNSEWANTFQRIPTLIDEQLEALGAERILDRGVADVRSDYAGAFEDWSQELWDRISTLTGVDLDAGEIGDQVSVSMISGDRNTVLRDEPENGFVNAVIEENQVLSTEADGPINHKRKIAIRLPEGTEYKTGDYLEFVPRNPAEQVERVLSKFDLSADQQVRLAGRSSFLPLDVPVTVSELIGGYVELNTPASVRQVRELASECVCPPEKAKLEELADDKNYQREIQDKRRSVLDLLTEFKSIDTTFEAFLSMLQPMKPRKYSISSSALRDPQLAELTISQIDAPAWSGFGRYRGVATTWLANKPVGSRISVSVTPGNTHFRPEKSIERPMIMVAAGTGIAPMRAFLEENVVRAKNSDDQLSRSLFFYGCHGASSDYLYKDELMKWEESGAVDVREAFSRHPESMGTENIEVKHVQDRLWVDRDDVIELLEQGARIYVCGDAEHLAPAVRATITKIIADKDGLDVTTAQEKVESMEREDFTYVCDVFS</sequence>
<proteinExistence type="inferred from homology"/>
<reference evidence="18 19" key="1">
    <citation type="submission" date="2023-10" db="EMBL/GenBank/DDBJ databases">
        <title>complete genome sequence of Corynebacterium pseudokroppenstedtii P15-C1.</title>
        <authorList>
            <person name="Bruggemann H."/>
            <person name="Poehlein A."/>
        </authorList>
    </citation>
    <scope>NUCLEOTIDE SEQUENCE [LARGE SCALE GENOMIC DNA]</scope>
    <source>
        <strain evidence="18 19">P15_C1</strain>
    </source>
</reference>
<evidence type="ECO:0000256" key="13">
    <source>
        <dbReference type="PIRNR" id="PIRNR000209"/>
    </source>
</evidence>
<evidence type="ECO:0000259" key="16">
    <source>
        <dbReference type="PROSITE" id="PS50902"/>
    </source>
</evidence>
<dbReference type="PRINTS" id="PR00463">
    <property type="entry name" value="EP450I"/>
</dbReference>
<name>A0AAU0PXX0_9CORY</name>
<dbReference type="InterPro" id="IPR036396">
    <property type="entry name" value="Cyt_P450_sf"/>
</dbReference>
<gene>
    <name evidence="18" type="ORF">Q0N40_10175</name>
</gene>
<dbReference type="GO" id="GO:0020037">
    <property type="term" value="F:heme binding"/>
    <property type="evidence" value="ECO:0007669"/>
    <property type="project" value="UniProtKB-UniRule"/>
</dbReference>
<evidence type="ECO:0000256" key="8">
    <source>
        <dbReference type="ARBA" id="ARBA00022827"/>
    </source>
</evidence>
<comment type="cofactor">
    <cofactor evidence="1 13 14">
        <name>heme</name>
        <dbReference type="ChEBI" id="CHEBI:30413"/>
    </cofactor>
</comment>
<dbReference type="InterPro" id="IPR001433">
    <property type="entry name" value="OxRdtase_FAD/NAD-bd"/>
</dbReference>
<dbReference type="InterPro" id="IPR008254">
    <property type="entry name" value="Flavodoxin/NO_synth"/>
</dbReference>
<keyword evidence="6 13" id="KW-0288">FMN</keyword>
<keyword evidence="19" id="KW-1185">Reference proteome</keyword>
<evidence type="ECO:0000256" key="6">
    <source>
        <dbReference type="ARBA" id="ARBA00022643"/>
    </source>
</evidence>
<dbReference type="PRINTS" id="PR00385">
    <property type="entry name" value="P450"/>
</dbReference>
<dbReference type="InterPro" id="IPR023206">
    <property type="entry name" value="Bifunctional_P450_P450_red"/>
</dbReference>
<comment type="cofactor">
    <cofactor evidence="13">
        <name>FAD</name>
        <dbReference type="ChEBI" id="CHEBI:57692"/>
    </cofactor>
    <cofactor evidence="13">
        <name>FMN</name>
        <dbReference type="ChEBI" id="CHEBI:58210"/>
    </cofactor>
</comment>
<dbReference type="Pfam" id="PF00258">
    <property type="entry name" value="Flavodoxin_1"/>
    <property type="match status" value="1"/>
</dbReference>
<dbReference type="SUPFAM" id="SSF63380">
    <property type="entry name" value="Riboflavin synthase domain-like"/>
    <property type="match status" value="1"/>
</dbReference>
<dbReference type="RefSeq" id="WP_221923900.1">
    <property type="nucleotide sequence ID" value="NZ_CP137757.1"/>
</dbReference>
<dbReference type="InterPro" id="IPR017972">
    <property type="entry name" value="Cyt_P450_CS"/>
</dbReference>
<keyword evidence="12 13" id="KW-0503">Monooxygenase</keyword>
<evidence type="ECO:0000256" key="9">
    <source>
        <dbReference type="ARBA" id="ARBA00022857"/>
    </source>
</evidence>
<feature type="binding site" description="axial binding residue" evidence="14">
    <location>
        <position position="411"/>
    </location>
    <ligand>
        <name>heme</name>
        <dbReference type="ChEBI" id="CHEBI:30413"/>
    </ligand>
    <ligandPart>
        <name>Fe</name>
        <dbReference type="ChEBI" id="CHEBI:18248"/>
    </ligandPart>
</feature>
<dbReference type="PANTHER" id="PTHR19384">
    <property type="entry name" value="NITRIC OXIDE SYNTHASE-RELATED"/>
    <property type="match status" value="1"/>
</dbReference>
<evidence type="ECO:0000256" key="1">
    <source>
        <dbReference type="ARBA" id="ARBA00001971"/>
    </source>
</evidence>
<evidence type="ECO:0000256" key="10">
    <source>
        <dbReference type="ARBA" id="ARBA00023002"/>
    </source>
</evidence>
<dbReference type="CDD" id="cd11068">
    <property type="entry name" value="CYP120A1"/>
    <property type="match status" value="1"/>
</dbReference>
<dbReference type="SUPFAM" id="SSF48264">
    <property type="entry name" value="Cytochrome P450"/>
    <property type="match status" value="1"/>
</dbReference>
<dbReference type="PROSITE" id="PS00086">
    <property type="entry name" value="CYTOCHROME_P450"/>
    <property type="match status" value="1"/>
</dbReference>
<evidence type="ECO:0000259" key="17">
    <source>
        <dbReference type="PROSITE" id="PS51384"/>
    </source>
</evidence>
<evidence type="ECO:0000256" key="2">
    <source>
        <dbReference type="ARBA" id="ARBA00010018"/>
    </source>
</evidence>
<feature type="region of interest" description="Disordered" evidence="15">
    <location>
        <begin position="467"/>
        <end position="494"/>
    </location>
</feature>
<evidence type="ECO:0000313" key="19">
    <source>
        <dbReference type="Proteomes" id="UP001174314"/>
    </source>
</evidence>
<dbReference type="Pfam" id="PF00175">
    <property type="entry name" value="NAD_binding_1"/>
    <property type="match status" value="1"/>
</dbReference>
<dbReference type="InterPro" id="IPR029039">
    <property type="entry name" value="Flavoprotein-like_sf"/>
</dbReference>
<dbReference type="InterPro" id="IPR023173">
    <property type="entry name" value="NADPH_Cyt_P450_Rdtase_alpha"/>
</dbReference>
<evidence type="ECO:0000256" key="14">
    <source>
        <dbReference type="PIRSR" id="PIRSR000209-1"/>
    </source>
</evidence>
<organism evidence="18 19">
    <name type="scientific">Corynebacterium pseudokroppenstedtii</name>
    <dbReference type="NCBI Taxonomy" id="2804917"/>
    <lineage>
        <taxon>Bacteria</taxon>
        <taxon>Bacillati</taxon>
        <taxon>Actinomycetota</taxon>
        <taxon>Actinomycetes</taxon>
        <taxon>Mycobacteriales</taxon>
        <taxon>Corynebacteriaceae</taxon>
        <taxon>Corynebacterium</taxon>
    </lineage>
</organism>
<dbReference type="EC" id="1.6.2.4" evidence="13"/>
<protein>
    <recommendedName>
        <fullName evidence="13">Bifunctional cytochrome P450/NADPH--P450 reductase</fullName>
    </recommendedName>
    <domain>
        <recommendedName>
            <fullName evidence="13">Cytochrome P450</fullName>
            <ecNumber evidence="13">1.14.14.1</ecNumber>
        </recommendedName>
    </domain>
    <domain>
        <recommendedName>
            <fullName evidence="13">NADPH--cytochrome P450 reductase</fullName>
            <ecNumber evidence="13">1.6.2.4</ecNumber>
        </recommendedName>
    </domain>
</protein>
<dbReference type="Gene3D" id="1.10.630.10">
    <property type="entry name" value="Cytochrome P450"/>
    <property type="match status" value="1"/>
</dbReference>
<dbReference type="InterPro" id="IPR017938">
    <property type="entry name" value="Riboflavin_synthase-like_b-brl"/>
</dbReference>
<evidence type="ECO:0000256" key="5">
    <source>
        <dbReference type="ARBA" id="ARBA00022630"/>
    </source>
</evidence>
<dbReference type="CDD" id="cd06206">
    <property type="entry name" value="bifunctional_CYPOR"/>
    <property type="match status" value="1"/>
</dbReference>
<dbReference type="Pfam" id="PF00067">
    <property type="entry name" value="p450"/>
    <property type="match status" value="1"/>
</dbReference>
<dbReference type="GO" id="GO:0005829">
    <property type="term" value="C:cytosol"/>
    <property type="evidence" value="ECO:0007669"/>
    <property type="project" value="TreeGrafter"/>
</dbReference>
<keyword evidence="7 13" id="KW-0479">Metal-binding</keyword>
<keyword evidence="5 13" id="KW-0285">Flavoprotein</keyword>
<keyword evidence="13" id="KW-0249">Electron transport</keyword>
<dbReference type="EC" id="1.14.14.1" evidence="13"/>
<dbReference type="InterPro" id="IPR003097">
    <property type="entry name" value="CysJ-like_FAD-binding"/>
</dbReference>
<keyword evidence="9 13" id="KW-0521">NADP</keyword>
<dbReference type="Proteomes" id="UP001174314">
    <property type="component" value="Chromosome"/>
</dbReference>
<comment type="similarity">
    <text evidence="2 13">In the N-terminal section; belongs to the cytochrome P450 family.</text>
</comment>
<evidence type="ECO:0000256" key="7">
    <source>
        <dbReference type="ARBA" id="ARBA00022723"/>
    </source>
</evidence>
<feature type="domain" description="FAD-binding FR-type" evidence="17">
    <location>
        <begin position="681"/>
        <end position="912"/>
    </location>
</feature>
<dbReference type="GO" id="GO:0003958">
    <property type="term" value="F:NADPH-hemoprotein reductase activity"/>
    <property type="evidence" value="ECO:0007669"/>
    <property type="project" value="UniProtKB-UniRule"/>
</dbReference>
<dbReference type="Pfam" id="PF00667">
    <property type="entry name" value="FAD_binding_1"/>
    <property type="match status" value="1"/>
</dbReference>
<dbReference type="GO" id="GO:0005506">
    <property type="term" value="F:iron ion binding"/>
    <property type="evidence" value="ECO:0007669"/>
    <property type="project" value="UniProtKB-UniRule"/>
</dbReference>
<dbReference type="PANTHER" id="PTHR19384:SF127">
    <property type="entry name" value="BIFUNCTIONAL CYTOCHROME P450_NADPH--P450 REDUCTASE"/>
    <property type="match status" value="1"/>
</dbReference>
<dbReference type="PROSITE" id="PS51384">
    <property type="entry name" value="FAD_FR"/>
    <property type="match status" value="1"/>
</dbReference>
<dbReference type="Gene3D" id="3.40.50.80">
    <property type="entry name" value="Nucleotide-binding domain of ferredoxin-NADP reductase (FNR) module"/>
    <property type="match status" value="1"/>
</dbReference>
<accession>A0AAU0PXX0</accession>